<accession>A0A0A9AZH6</accession>
<organism evidence="1">
    <name type="scientific">Arundo donax</name>
    <name type="common">Giant reed</name>
    <name type="synonym">Donax arundinaceus</name>
    <dbReference type="NCBI Taxonomy" id="35708"/>
    <lineage>
        <taxon>Eukaryota</taxon>
        <taxon>Viridiplantae</taxon>
        <taxon>Streptophyta</taxon>
        <taxon>Embryophyta</taxon>
        <taxon>Tracheophyta</taxon>
        <taxon>Spermatophyta</taxon>
        <taxon>Magnoliopsida</taxon>
        <taxon>Liliopsida</taxon>
        <taxon>Poales</taxon>
        <taxon>Poaceae</taxon>
        <taxon>PACMAD clade</taxon>
        <taxon>Arundinoideae</taxon>
        <taxon>Arundineae</taxon>
        <taxon>Arundo</taxon>
    </lineage>
</organism>
<reference evidence="1" key="2">
    <citation type="journal article" date="2015" name="Data Brief">
        <title>Shoot transcriptome of the giant reed, Arundo donax.</title>
        <authorList>
            <person name="Barrero R.A."/>
            <person name="Guerrero F.D."/>
            <person name="Moolhuijzen P."/>
            <person name="Goolsby J.A."/>
            <person name="Tidwell J."/>
            <person name="Bellgard S.E."/>
            <person name="Bellgard M.I."/>
        </authorList>
    </citation>
    <scope>NUCLEOTIDE SEQUENCE</scope>
    <source>
        <tissue evidence="1">Shoot tissue taken approximately 20 cm above the soil surface</tissue>
    </source>
</reference>
<evidence type="ECO:0000313" key="1">
    <source>
        <dbReference type="EMBL" id="JAD54335.1"/>
    </source>
</evidence>
<dbReference type="EMBL" id="GBRH01243560">
    <property type="protein sequence ID" value="JAD54335.1"/>
    <property type="molecule type" value="Transcribed_RNA"/>
</dbReference>
<proteinExistence type="predicted"/>
<protein>
    <submittedName>
        <fullName evidence="1">Uncharacterized protein</fullName>
    </submittedName>
</protein>
<name>A0A0A9AZH6_ARUDO</name>
<sequence>MCKTCIEPLNV</sequence>
<reference evidence="1" key="1">
    <citation type="submission" date="2014-09" db="EMBL/GenBank/DDBJ databases">
        <authorList>
            <person name="Magalhaes I.L.F."/>
            <person name="Oliveira U."/>
            <person name="Santos F.R."/>
            <person name="Vidigal T.H.D.A."/>
            <person name="Brescovit A.D."/>
            <person name="Santos A.J."/>
        </authorList>
    </citation>
    <scope>NUCLEOTIDE SEQUENCE</scope>
    <source>
        <tissue evidence="1">Shoot tissue taken approximately 20 cm above the soil surface</tissue>
    </source>
</reference>